<dbReference type="InterPro" id="IPR029033">
    <property type="entry name" value="His_PPase_superfam"/>
</dbReference>
<organism evidence="1 2">
    <name type="scientific">Asanoa siamensis</name>
    <dbReference type="NCBI Taxonomy" id="926357"/>
    <lineage>
        <taxon>Bacteria</taxon>
        <taxon>Bacillati</taxon>
        <taxon>Actinomycetota</taxon>
        <taxon>Actinomycetes</taxon>
        <taxon>Micromonosporales</taxon>
        <taxon>Micromonosporaceae</taxon>
        <taxon>Asanoa</taxon>
    </lineage>
</organism>
<gene>
    <name evidence="1" type="ORF">Asi02nite_41870</name>
</gene>
<dbReference type="PANTHER" id="PTHR48100">
    <property type="entry name" value="BROAD-SPECIFICITY PHOSPHATASE YOR283W-RELATED"/>
    <property type="match status" value="1"/>
</dbReference>
<sequence>MVRLVLVRHGESRWNVDDRYQGQADSGLTEVGRTQAEMVAEVLVDRYGAADLVLASDLPRAWDTAAPYLQRIGGTARADARLREIDVRDWVGRTRAEVAAAYPDEIAAFARGVDIPRGGGETYGELRERVWAALEEAAAATTGTVVAFTHGGPIRVATAAALAVPPPGERGFVPVRNCSLTVIEHNGPAGGHRLAVYNAPTAAGSRSTRVE</sequence>
<protein>
    <submittedName>
        <fullName evidence="1">Phosphoglycerate mutase</fullName>
    </submittedName>
</protein>
<dbReference type="PROSITE" id="PS00175">
    <property type="entry name" value="PG_MUTASE"/>
    <property type="match status" value="1"/>
</dbReference>
<dbReference type="PANTHER" id="PTHR48100:SF62">
    <property type="entry name" value="GLUCOSYL-3-PHOSPHOGLYCERATE PHOSPHATASE"/>
    <property type="match status" value="1"/>
</dbReference>
<dbReference type="InterPro" id="IPR050275">
    <property type="entry name" value="PGM_Phosphatase"/>
</dbReference>
<name>A0ABQ4CTR7_9ACTN</name>
<dbReference type="EMBL" id="BONE01000033">
    <property type="protein sequence ID" value="GIF74669.1"/>
    <property type="molecule type" value="Genomic_DNA"/>
</dbReference>
<proteinExistence type="predicted"/>
<dbReference type="SMART" id="SM00855">
    <property type="entry name" value="PGAM"/>
    <property type="match status" value="1"/>
</dbReference>
<accession>A0ABQ4CTR7</accession>
<reference evidence="1 2" key="1">
    <citation type="submission" date="2021-01" db="EMBL/GenBank/DDBJ databases">
        <title>Whole genome shotgun sequence of Asanoa siamensis NBRC 107932.</title>
        <authorList>
            <person name="Komaki H."/>
            <person name="Tamura T."/>
        </authorList>
    </citation>
    <scope>NUCLEOTIDE SEQUENCE [LARGE SCALE GENOMIC DNA]</scope>
    <source>
        <strain evidence="1 2">NBRC 107932</strain>
    </source>
</reference>
<comment type="caution">
    <text evidence="1">The sequence shown here is derived from an EMBL/GenBank/DDBJ whole genome shotgun (WGS) entry which is preliminary data.</text>
</comment>
<keyword evidence="2" id="KW-1185">Reference proteome</keyword>
<dbReference type="InterPro" id="IPR013078">
    <property type="entry name" value="His_Pase_superF_clade-1"/>
</dbReference>
<dbReference type="Pfam" id="PF00300">
    <property type="entry name" value="His_Phos_1"/>
    <property type="match status" value="1"/>
</dbReference>
<evidence type="ECO:0000313" key="2">
    <source>
        <dbReference type="Proteomes" id="UP000604117"/>
    </source>
</evidence>
<dbReference type="CDD" id="cd07067">
    <property type="entry name" value="HP_PGM_like"/>
    <property type="match status" value="1"/>
</dbReference>
<evidence type="ECO:0000313" key="1">
    <source>
        <dbReference type="EMBL" id="GIF74669.1"/>
    </source>
</evidence>
<dbReference type="SUPFAM" id="SSF53254">
    <property type="entry name" value="Phosphoglycerate mutase-like"/>
    <property type="match status" value="1"/>
</dbReference>
<dbReference type="Gene3D" id="3.40.50.1240">
    <property type="entry name" value="Phosphoglycerate mutase-like"/>
    <property type="match status" value="1"/>
</dbReference>
<dbReference type="Proteomes" id="UP000604117">
    <property type="component" value="Unassembled WGS sequence"/>
</dbReference>
<dbReference type="InterPro" id="IPR001345">
    <property type="entry name" value="PG/BPGM_mutase_AS"/>
</dbReference>